<dbReference type="Pfam" id="PF07732">
    <property type="entry name" value="Cu-oxidase_3"/>
    <property type="match status" value="1"/>
</dbReference>
<accession>A0ABV5SJQ9</accession>
<evidence type="ECO:0000259" key="5">
    <source>
        <dbReference type="Pfam" id="PF07731"/>
    </source>
</evidence>
<feature type="region of interest" description="Disordered" evidence="3">
    <location>
        <begin position="31"/>
        <end position="56"/>
    </location>
</feature>
<evidence type="ECO:0000259" key="6">
    <source>
        <dbReference type="Pfam" id="PF07732"/>
    </source>
</evidence>
<keyword evidence="8" id="KW-1185">Reference proteome</keyword>
<keyword evidence="2" id="KW-0560">Oxidoreductase</keyword>
<keyword evidence="4" id="KW-0732">Signal</keyword>
<protein>
    <submittedName>
        <fullName evidence="7">Multicopper oxidase family protein</fullName>
    </submittedName>
</protein>
<dbReference type="InterPro" id="IPR011706">
    <property type="entry name" value="Cu-oxidase_C"/>
</dbReference>
<dbReference type="EMBL" id="JBHMBW010000104">
    <property type="protein sequence ID" value="MFB9631313.1"/>
    <property type="molecule type" value="Genomic_DNA"/>
</dbReference>
<dbReference type="InterPro" id="IPR008972">
    <property type="entry name" value="Cupredoxin"/>
</dbReference>
<evidence type="ECO:0000256" key="2">
    <source>
        <dbReference type="ARBA" id="ARBA00023002"/>
    </source>
</evidence>
<gene>
    <name evidence="7" type="ORF">ACFFSA_50350</name>
</gene>
<dbReference type="InterPro" id="IPR045087">
    <property type="entry name" value="Cu-oxidase_fam"/>
</dbReference>
<comment type="caution">
    <text evidence="7">The sequence shown here is derived from an EMBL/GenBank/DDBJ whole genome shotgun (WGS) entry which is preliminary data.</text>
</comment>
<dbReference type="PROSITE" id="PS51257">
    <property type="entry name" value="PROKAR_LIPOPROTEIN"/>
    <property type="match status" value="1"/>
</dbReference>
<dbReference type="Proteomes" id="UP001589532">
    <property type="component" value="Unassembled WGS sequence"/>
</dbReference>
<evidence type="ECO:0000313" key="8">
    <source>
        <dbReference type="Proteomes" id="UP001589532"/>
    </source>
</evidence>
<reference evidence="7 8" key="1">
    <citation type="submission" date="2024-09" db="EMBL/GenBank/DDBJ databases">
        <authorList>
            <person name="Sun Q."/>
            <person name="Mori K."/>
        </authorList>
    </citation>
    <scope>NUCLEOTIDE SEQUENCE [LARGE SCALE GENOMIC DNA]</scope>
    <source>
        <strain evidence="7 8">JCM 3143</strain>
    </source>
</reference>
<dbReference type="InterPro" id="IPR002355">
    <property type="entry name" value="Cu_oxidase_Cu_BS"/>
</dbReference>
<organism evidence="7 8">
    <name type="scientific">Nonomuraea helvata</name>
    <dbReference type="NCBI Taxonomy" id="37484"/>
    <lineage>
        <taxon>Bacteria</taxon>
        <taxon>Bacillati</taxon>
        <taxon>Actinomycetota</taxon>
        <taxon>Actinomycetes</taxon>
        <taxon>Streptosporangiales</taxon>
        <taxon>Streptosporangiaceae</taxon>
        <taxon>Nonomuraea</taxon>
    </lineage>
</organism>
<evidence type="ECO:0000256" key="4">
    <source>
        <dbReference type="SAM" id="SignalP"/>
    </source>
</evidence>
<dbReference type="Gene3D" id="2.60.40.420">
    <property type="entry name" value="Cupredoxins - blue copper proteins"/>
    <property type="match status" value="3"/>
</dbReference>
<feature type="chain" id="PRO_5045336583" evidence="4">
    <location>
        <begin position="24"/>
        <end position="480"/>
    </location>
</feature>
<proteinExistence type="predicted"/>
<evidence type="ECO:0000313" key="7">
    <source>
        <dbReference type="EMBL" id="MFB9631313.1"/>
    </source>
</evidence>
<feature type="compositionally biased region" description="Low complexity" evidence="3">
    <location>
        <begin position="35"/>
        <end position="49"/>
    </location>
</feature>
<keyword evidence="1" id="KW-0479">Metal-binding</keyword>
<name>A0ABV5SJQ9_9ACTN</name>
<evidence type="ECO:0000256" key="1">
    <source>
        <dbReference type="ARBA" id="ARBA00022723"/>
    </source>
</evidence>
<feature type="domain" description="Plastocyanin-like" evidence="6">
    <location>
        <begin position="73"/>
        <end position="184"/>
    </location>
</feature>
<feature type="domain" description="Plastocyanin-like" evidence="5">
    <location>
        <begin position="365"/>
        <end position="478"/>
    </location>
</feature>
<dbReference type="CDD" id="cd13853">
    <property type="entry name" value="CuRO_1_Tth-MCO_like"/>
    <property type="match status" value="1"/>
</dbReference>
<dbReference type="CDD" id="cd13900">
    <property type="entry name" value="CuRO_3_Tth-MCO_like"/>
    <property type="match status" value="1"/>
</dbReference>
<dbReference type="PANTHER" id="PTHR11709:SF518">
    <property type="entry name" value="MULTICOPPER OXIDASE"/>
    <property type="match status" value="1"/>
</dbReference>
<evidence type="ECO:0000256" key="3">
    <source>
        <dbReference type="SAM" id="MobiDB-lite"/>
    </source>
</evidence>
<sequence length="480" mass="53537">MALSRAVLLLGLALLVATGCGTAATMEAVPGGPAGPASPATPTAQAQPAFRQPRELSSRNGRLHVRLVVEQRVVRLAGQDIRALTYNGDYMPPTLRLFPGDRLDLELVNRLGEHTNLHTHGWHVSPRDSSDNIYLHIMPGKTYHYTYRLPEDLAPGTYWYHSHAHPLSEAQVFAGLSGAIVIEGLNRYLPSDLHDTAELLIALKDFQVHAGAIPTANIDSNAPTTRTVNGLINPIIHIRPGETQMWRLANIGADIAYNVQLQGVRFHVIAQDANPVARVWSTDMLLMPPGSRWDVLVQGPPAGRTRLVTQPYSTGKDGDSYPEATLATLVSAGRAVTPARLPTTFAARYFDDLRKDPIAQRRVITFSENTRADQFFINGKLFDPNRIDVRARLNTTEEWRVRNLANEEHTFHVHVNDFQVISVNGRPYDARNWQDTVQLPARGEVVMRTRFRDFVGKYPLHCHILNHEDRGMMANIEVVR</sequence>
<dbReference type="RefSeq" id="WP_344999884.1">
    <property type="nucleotide sequence ID" value="NZ_BAAAXV010000009.1"/>
</dbReference>
<dbReference type="PANTHER" id="PTHR11709">
    <property type="entry name" value="MULTI-COPPER OXIDASE"/>
    <property type="match status" value="1"/>
</dbReference>
<dbReference type="SUPFAM" id="SSF49503">
    <property type="entry name" value="Cupredoxins"/>
    <property type="match status" value="3"/>
</dbReference>
<dbReference type="Pfam" id="PF07731">
    <property type="entry name" value="Cu-oxidase_2"/>
    <property type="match status" value="1"/>
</dbReference>
<feature type="signal peptide" evidence="4">
    <location>
        <begin position="1"/>
        <end position="23"/>
    </location>
</feature>
<dbReference type="PROSITE" id="PS00080">
    <property type="entry name" value="MULTICOPPER_OXIDASE2"/>
    <property type="match status" value="1"/>
</dbReference>
<dbReference type="InterPro" id="IPR011707">
    <property type="entry name" value="Cu-oxidase-like_N"/>
</dbReference>